<accession>A0A3S0ZVD7</accession>
<dbReference type="EMBL" id="RQTK01000128">
    <property type="protein sequence ID" value="RUS86797.1"/>
    <property type="molecule type" value="Genomic_DNA"/>
</dbReference>
<evidence type="ECO:0000256" key="1">
    <source>
        <dbReference type="ARBA" id="ARBA00023172"/>
    </source>
</evidence>
<dbReference type="AlphaFoldDB" id="A0A3S0ZVD7"/>
<dbReference type="GO" id="GO:0015074">
    <property type="term" value="P:DNA integration"/>
    <property type="evidence" value="ECO:0007669"/>
    <property type="project" value="InterPro"/>
</dbReference>
<gene>
    <name evidence="2" type="ORF">EGW08_005457</name>
</gene>
<dbReference type="STRING" id="188477.A0A3S0ZVD7"/>
<dbReference type="GO" id="GO:0006310">
    <property type="term" value="P:DNA recombination"/>
    <property type="evidence" value="ECO:0007669"/>
    <property type="project" value="UniProtKB-KW"/>
</dbReference>
<dbReference type="PANTHER" id="PTHR33480:SF1">
    <property type="entry name" value="TYR RECOMBINASE DOMAIN-CONTAINING PROTEIN"/>
    <property type="match status" value="1"/>
</dbReference>
<dbReference type="GO" id="GO:0003677">
    <property type="term" value="F:DNA binding"/>
    <property type="evidence" value="ECO:0007669"/>
    <property type="project" value="InterPro"/>
</dbReference>
<dbReference type="InterPro" id="IPR013762">
    <property type="entry name" value="Integrase-like_cat_sf"/>
</dbReference>
<sequence length="206" mass="23243">MADVQESLTEVERKLAARLKRVEIRGKFNRKVAVLLTDSMMTKLDKVLELREKLNISNRYIFTRRNGDKPYRGHNVIKKLAGETKVKDLKLFTWTSLRKHIATMSQAMVISENDQDMLAAFQGHDIRVHGEYYRLPSEILQKSKVANILVQMNGDEQSTVEVSGDELAEDAEDIIGKEADSAISNGETCTYVKSGETPARNDTLLG</sequence>
<reference evidence="2 3" key="1">
    <citation type="submission" date="2019-01" db="EMBL/GenBank/DDBJ databases">
        <title>A draft genome assembly of the solar-powered sea slug Elysia chlorotica.</title>
        <authorList>
            <person name="Cai H."/>
            <person name="Li Q."/>
            <person name="Fang X."/>
            <person name="Li J."/>
            <person name="Curtis N.E."/>
            <person name="Altenburger A."/>
            <person name="Shibata T."/>
            <person name="Feng M."/>
            <person name="Maeda T."/>
            <person name="Schwartz J.A."/>
            <person name="Shigenobu S."/>
            <person name="Lundholm N."/>
            <person name="Nishiyama T."/>
            <person name="Yang H."/>
            <person name="Hasebe M."/>
            <person name="Li S."/>
            <person name="Pierce S.K."/>
            <person name="Wang J."/>
        </authorList>
    </citation>
    <scope>NUCLEOTIDE SEQUENCE [LARGE SCALE GENOMIC DNA]</scope>
    <source>
        <strain evidence="2">EC2010</strain>
        <tissue evidence="2">Whole organism of an adult</tissue>
    </source>
</reference>
<dbReference type="SUPFAM" id="SSF56349">
    <property type="entry name" value="DNA breaking-rejoining enzymes"/>
    <property type="match status" value="1"/>
</dbReference>
<evidence type="ECO:0000313" key="3">
    <source>
        <dbReference type="Proteomes" id="UP000271974"/>
    </source>
</evidence>
<evidence type="ECO:0000313" key="2">
    <source>
        <dbReference type="EMBL" id="RUS86797.1"/>
    </source>
</evidence>
<dbReference type="PANTHER" id="PTHR33480">
    <property type="entry name" value="SET DOMAIN-CONTAINING PROTEIN-RELATED"/>
    <property type="match status" value="1"/>
</dbReference>
<comment type="caution">
    <text evidence="2">The sequence shown here is derived from an EMBL/GenBank/DDBJ whole genome shotgun (WGS) entry which is preliminary data.</text>
</comment>
<dbReference type="Proteomes" id="UP000271974">
    <property type="component" value="Unassembled WGS sequence"/>
</dbReference>
<keyword evidence="1" id="KW-0233">DNA recombination</keyword>
<proteinExistence type="predicted"/>
<dbReference type="OrthoDB" id="5376140at2759"/>
<dbReference type="Gene3D" id="1.10.443.10">
    <property type="entry name" value="Intergrase catalytic core"/>
    <property type="match status" value="1"/>
</dbReference>
<keyword evidence="3" id="KW-1185">Reference proteome</keyword>
<dbReference type="InterPro" id="IPR011010">
    <property type="entry name" value="DNA_brk_join_enz"/>
</dbReference>
<protein>
    <submittedName>
        <fullName evidence="2">Uncharacterized protein</fullName>
    </submittedName>
</protein>
<name>A0A3S0ZVD7_ELYCH</name>
<organism evidence="2 3">
    <name type="scientific">Elysia chlorotica</name>
    <name type="common">Eastern emerald elysia</name>
    <name type="synonym">Sea slug</name>
    <dbReference type="NCBI Taxonomy" id="188477"/>
    <lineage>
        <taxon>Eukaryota</taxon>
        <taxon>Metazoa</taxon>
        <taxon>Spiralia</taxon>
        <taxon>Lophotrochozoa</taxon>
        <taxon>Mollusca</taxon>
        <taxon>Gastropoda</taxon>
        <taxon>Heterobranchia</taxon>
        <taxon>Euthyneura</taxon>
        <taxon>Panpulmonata</taxon>
        <taxon>Sacoglossa</taxon>
        <taxon>Placobranchoidea</taxon>
        <taxon>Plakobranchidae</taxon>
        <taxon>Elysia</taxon>
    </lineage>
</organism>